<reference evidence="4 5" key="1">
    <citation type="submission" date="2021-06" db="EMBL/GenBank/DDBJ databases">
        <title>Enterococcus alishanensis sp. nov., a novel lactic acid bacterium isolated from fresh coffee beans.</title>
        <authorList>
            <person name="Chen Y.-S."/>
        </authorList>
    </citation>
    <scope>NUCLEOTIDE SEQUENCE [LARGE SCALE GENOMIC DNA]</scope>
    <source>
        <strain evidence="4 5">ALS3</strain>
    </source>
</reference>
<dbReference type="Proteomes" id="UP000774130">
    <property type="component" value="Unassembled WGS sequence"/>
</dbReference>
<feature type="domain" description="PTS EIIB type-5" evidence="3">
    <location>
        <begin position="1"/>
        <end position="200"/>
    </location>
</feature>
<evidence type="ECO:0000256" key="2">
    <source>
        <dbReference type="SAM" id="Phobius"/>
    </source>
</evidence>
<evidence type="ECO:0000259" key="3">
    <source>
        <dbReference type="PROSITE" id="PS51102"/>
    </source>
</evidence>
<comment type="caution">
    <text evidence="4">The sequence shown here is derived from an EMBL/GenBank/DDBJ whole genome shotgun (WGS) entry which is preliminary data.</text>
</comment>
<feature type="modified residue" description="Phosphocysteine; by EIIA" evidence="1">
    <location>
        <position position="72"/>
    </location>
</feature>
<organism evidence="4 5">
    <name type="scientific">Enterococcus alishanensis</name>
    <dbReference type="NCBI Taxonomy" id="1303817"/>
    <lineage>
        <taxon>Bacteria</taxon>
        <taxon>Bacillati</taxon>
        <taxon>Bacillota</taxon>
        <taxon>Bacilli</taxon>
        <taxon>Lactobacillales</taxon>
        <taxon>Enterococcaceae</taxon>
        <taxon>Enterococcus</taxon>
    </lineage>
</organism>
<feature type="transmembrane region" description="Helical" evidence="2">
    <location>
        <begin position="199"/>
        <end position="218"/>
    </location>
</feature>
<feature type="transmembrane region" description="Helical" evidence="2">
    <location>
        <begin position="318"/>
        <end position="340"/>
    </location>
</feature>
<evidence type="ECO:0000313" key="5">
    <source>
        <dbReference type="Proteomes" id="UP000774130"/>
    </source>
</evidence>
<keyword evidence="2" id="KW-0472">Membrane</keyword>
<keyword evidence="5" id="KW-1185">Reference proteome</keyword>
<dbReference type="EMBL" id="JAHUZB010000001">
    <property type="protein sequence ID" value="MBV7389709.1"/>
    <property type="molecule type" value="Genomic_DNA"/>
</dbReference>
<keyword evidence="2" id="KW-0812">Transmembrane</keyword>
<dbReference type="PANTHER" id="PTHR39427">
    <property type="match status" value="1"/>
</dbReference>
<dbReference type="Pfam" id="PF03612">
    <property type="entry name" value="EIIBC-GUT_N"/>
    <property type="match status" value="1"/>
</dbReference>
<proteinExistence type="predicted"/>
<dbReference type="InterPro" id="IPR011618">
    <property type="entry name" value="PTS_EIIBC_GUT_N"/>
</dbReference>
<evidence type="ECO:0000256" key="1">
    <source>
        <dbReference type="PROSITE-ProRule" id="PRU00425"/>
    </source>
</evidence>
<dbReference type="InterPro" id="IPR004702">
    <property type="entry name" value="PTS_sorb_EIIBC"/>
</dbReference>
<feature type="transmembrane region" description="Helical" evidence="2">
    <location>
        <begin position="238"/>
        <end position="266"/>
    </location>
</feature>
<name>A0ABS6T9Y4_9ENTE</name>
<dbReference type="PROSITE" id="PS51102">
    <property type="entry name" value="PTS_EIIB_TYPE_5"/>
    <property type="match status" value="1"/>
</dbReference>
<evidence type="ECO:0000313" key="4">
    <source>
        <dbReference type="EMBL" id="MBV7389709.1"/>
    </source>
</evidence>
<sequence>MYRKIFVGRGNNGWGPGFELKPEGKKIKIASVTGGGIHPVAEKIAELSGGEAVDGFKTSIPEDEMMCAVIDCGGTARIGVYPMKRVPTVDVLPSSPSGPLAKHITEDIFVSGVKPENIRIVEESDEVSVEPVVAPEENEENFQDKYAQAKADVKEKKAATQKQGGIFGLINKIGRVVGQFVGVFYQAGRDTLDMVIKNILPFMTFVSMLVGLINYTGIGNFIATGVRPLANNIVGMVILSLICTIPILSPVLGPGAVIAQVVGVLLGVEIGKGSIAPAMALPALFAINSQAGADFVPVGLTLSEAEPYTVEIGVPAVLFSRLLTGPLSVLIAWLFSFGLYK</sequence>
<dbReference type="InterPro" id="IPR011638">
    <property type="entry name" value="PTS_EIIBC_GUT_C"/>
</dbReference>
<dbReference type="RefSeq" id="WP_218324756.1">
    <property type="nucleotide sequence ID" value="NZ_JAHUZB010000001.1"/>
</dbReference>
<dbReference type="PANTHER" id="PTHR39427:SF1">
    <property type="entry name" value="PTS SYSTEM GLUCITOL_SORBITOL-SPECIFIC EIIB COMPONENT"/>
    <property type="match status" value="1"/>
</dbReference>
<keyword evidence="2" id="KW-1133">Transmembrane helix</keyword>
<protein>
    <submittedName>
        <fullName evidence="4">PTS glucitol/sorbitol transporter subunit IIB</fullName>
    </submittedName>
</protein>
<accession>A0ABS6T9Y4</accession>
<dbReference type="Pfam" id="PF07663">
    <property type="entry name" value="EIIBC-GUT_C"/>
    <property type="match status" value="1"/>
</dbReference>
<gene>
    <name evidence="4" type="ORF">KUA55_03390</name>
</gene>